<evidence type="ECO:0000256" key="4">
    <source>
        <dbReference type="ARBA" id="ARBA00023136"/>
    </source>
</evidence>
<feature type="transmembrane region" description="Helical" evidence="5">
    <location>
        <begin position="420"/>
        <end position="438"/>
    </location>
</feature>
<evidence type="ECO:0000313" key="6">
    <source>
        <dbReference type="EMBL" id="CAH1112567.1"/>
    </source>
</evidence>
<gene>
    <name evidence="6" type="ORF">PSYICH_LOCUS11966</name>
</gene>
<dbReference type="Proteomes" id="UP001153636">
    <property type="component" value="Chromosome 6"/>
</dbReference>
<evidence type="ECO:0000313" key="7">
    <source>
        <dbReference type="Proteomes" id="UP001153636"/>
    </source>
</evidence>
<feature type="transmembrane region" description="Helical" evidence="5">
    <location>
        <begin position="298"/>
        <end position="318"/>
    </location>
</feature>
<feature type="transmembrane region" description="Helical" evidence="5">
    <location>
        <begin position="75"/>
        <end position="95"/>
    </location>
</feature>
<dbReference type="AlphaFoldDB" id="A0A9P0GIZ8"/>
<feature type="transmembrane region" description="Helical" evidence="5">
    <location>
        <begin position="38"/>
        <end position="63"/>
    </location>
</feature>
<feature type="transmembrane region" description="Helical" evidence="5">
    <location>
        <begin position="126"/>
        <end position="145"/>
    </location>
</feature>
<keyword evidence="2 5" id="KW-0812">Transmembrane</keyword>
<evidence type="ECO:0000256" key="1">
    <source>
        <dbReference type="ARBA" id="ARBA00004141"/>
    </source>
</evidence>
<accession>A0A9P0GIZ8</accession>
<feature type="transmembrane region" description="Helical" evidence="5">
    <location>
        <begin position="330"/>
        <end position="349"/>
    </location>
</feature>
<name>A0A9P0GIZ8_9CUCU</name>
<dbReference type="GO" id="GO:0097037">
    <property type="term" value="P:heme export"/>
    <property type="evidence" value="ECO:0007669"/>
    <property type="project" value="TreeGrafter"/>
</dbReference>
<keyword evidence="3 5" id="KW-1133">Transmembrane helix</keyword>
<dbReference type="InterPro" id="IPR011701">
    <property type="entry name" value="MFS"/>
</dbReference>
<feature type="transmembrane region" description="Helical" evidence="5">
    <location>
        <begin position="388"/>
        <end position="408"/>
    </location>
</feature>
<dbReference type="InterPro" id="IPR036259">
    <property type="entry name" value="MFS_trans_sf"/>
</dbReference>
<keyword evidence="7" id="KW-1185">Reference proteome</keyword>
<feature type="transmembrane region" description="Helical" evidence="5">
    <location>
        <begin position="355"/>
        <end position="376"/>
    </location>
</feature>
<dbReference type="InterPro" id="IPR049680">
    <property type="entry name" value="FLVCR1-2_SLC49-like"/>
</dbReference>
<evidence type="ECO:0000256" key="5">
    <source>
        <dbReference type="SAM" id="Phobius"/>
    </source>
</evidence>
<proteinExistence type="predicted"/>
<dbReference type="Gene3D" id="1.20.1250.20">
    <property type="entry name" value="MFS general substrate transporter like domains"/>
    <property type="match status" value="1"/>
</dbReference>
<feature type="transmembrane region" description="Helical" evidence="5">
    <location>
        <begin position="166"/>
        <end position="187"/>
    </location>
</feature>
<sequence>MKKFKSQPVHIAAFKMEHDPEPTTNVEMKVYRYRWVQLFIFCLFTVINFMQFLQFTIIANVITKYYGVDTSLVDISGLVFFVVYIVLFLPISFLIEKYNLKVTAIVSTGLTLVGNVIKIFCGHPDRFYLILIGQTFCAIGQVYMLSIPTKFASTWFGANEVSTACALAVLGTQLGAALGALFPPFLVTKGETDEQIGNGIFNMGLLYAVPTGVIFLIVILFFRARPKLPPSRSQVQLLTQSEEDPKFFQNCKTLLKNKDYLLILFSFGITSGLWNSFGIVVNTLYITYFPNGEKDIGIISLTAIIAGGCFGNVLWGHILDKYHLFKKTAFAVLTFSSITYVLMACSIMLKSRIATYFTIPIFGFFTASSLVISYEYALEVTYPIPESVSCSLVNAFIFLFGIIATYVIEGLMDSAGHLAAHIFVFSTFIICTITTLFISSNLKRREANLASNAETDAR</sequence>
<evidence type="ECO:0000256" key="2">
    <source>
        <dbReference type="ARBA" id="ARBA00022692"/>
    </source>
</evidence>
<evidence type="ECO:0008006" key="8">
    <source>
        <dbReference type="Google" id="ProtNLM"/>
    </source>
</evidence>
<dbReference type="SUPFAM" id="SSF103473">
    <property type="entry name" value="MFS general substrate transporter"/>
    <property type="match status" value="1"/>
</dbReference>
<dbReference type="GO" id="GO:0020037">
    <property type="term" value="F:heme binding"/>
    <property type="evidence" value="ECO:0007669"/>
    <property type="project" value="TreeGrafter"/>
</dbReference>
<evidence type="ECO:0000256" key="3">
    <source>
        <dbReference type="ARBA" id="ARBA00022989"/>
    </source>
</evidence>
<comment type="subcellular location">
    <subcellularLocation>
        <location evidence="1">Membrane</location>
        <topology evidence="1">Multi-pass membrane protein</topology>
    </subcellularLocation>
</comment>
<dbReference type="GO" id="GO:0015232">
    <property type="term" value="F:heme transmembrane transporter activity"/>
    <property type="evidence" value="ECO:0007669"/>
    <property type="project" value="TreeGrafter"/>
</dbReference>
<protein>
    <recommendedName>
        <fullName evidence="8">Major facilitator superfamily (MFS) profile domain-containing protein</fullName>
    </recommendedName>
</protein>
<dbReference type="PANTHER" id="PTHR10924:SF4">
    <property type="entry name" value="GH15861P"/>
    <property type="match status" value="1"/>
</dbReference>
<feature type="transmembrane region" description="Helical" evidence="5">
    <location>
        <begin position="199"/>
        <end position="222"/>
    </location>
</feature>
<dbReference type="OrthoDB" id="422206at2759"/>
<dbReference type="EMBL" id="OV651818">
    <property type="protein sequence ID" value="CAH1112567.1"/>
    <property type="molecule type" value="Genomic_DNA"/>
</dbReference>
<reference evidence="6" key="1">
    <citation type="submission" date="2022-01" db="EMBL/GenBank/DDBJ databases">
        <authorList>
            <person name="King R."/>
        </authorList>
    </citation>
    <scope>NUCLEOTIDE SEQUENCE</scope>
</reference>
<dbReference type="PANTHER" id="PTHR10924">
    <property type="entry name" value="MAJOR FACILITATOR SUPERFAMILY PROTEIN-RELATED"/>
    <property type="match status" value="1"/>
</dbReference>
<organism evidence="6 7">
    <name type="scientific">Psylliodes chrysocephalus</name>
    <dbReference type="NCBI Taxonomy" id="3402493"/>
    <lineage>
        <taxon>Eukaryota</taxon>
        <taxon>Metazoa</taxon>
        <taxon>Ecdysozoa</taxon>
        <taxon>Arthropoda</taxon>
        <taxon>Hexapoda</taxon>
        <taxon>Insecta</taxon>
        <taxon>Pterygota</taxon>
        <taxon>Neoptera</taxon>
        <taxon>Endopterygota</taxon>
        <taxon>Coleoptera</taxon>
        <taxon>Polyphaga</taxon>
        <taxon>Cucujiformia</taxon>
        <taxon>Chrysomeloidea</taxon>
        <taxon>Chrysomelidae</taxon>
        <taxon>Galerucinae</taxon>
        <taxon>Alticini</taxon>
        <taxon>Psylliodes</taxon>
    </lineage>
</organism>
<feature type="transmembrane region" description="Helical" evidence="5">
    <location>
        <begin position="102"/>
        <end position="120"/>
    </location>
</feature>
<dbReference type="GO" id="GO:0016020">
    <property type="term" value="C:membrane"/>
    <property type="evidence" value="ECO:0007669"/>
    <property type="project" value="UniProtKB-SubCell"/>
</dbReference>
<keyword evidence="4 5" id="KW-0472">Membrane</keyword>
<dbReference type="Pfam" id="PF07690">
    <property type="entry name" value="MFS_1"/>
    <property type="match status" value="1"/>
</dbReference>
<feature type="transmembrane region" description="Helical" evidence="5">
    <location>
        <begin position="260"/>
        <end position="286"/>
    </location>
</feature>